<evidence type="ECO:0000256" key="2">
    <source>
        <dbReference type="ARBA" id="ARBA00022729"/>
    </source>
</evidence>
<dbReference type="PRINTS" id="PR00081">
    <property type="entry name" value="GDHRDH"/>
</dbReference>
<dbReference type="Pfam" id="PF13561">
    <property type="entry name" value="adh_short_C2"/>
    <property type="match status" value="1"/>
</dbReference>
<keyword evidence="6" id="KW-0614">Plasmid</keyword>
<evidence type="ECO:0000313" key="6">
    <source>
        <dbReference type="EMBL" id="AEW98824.1"/>
    </source>
</evidence>
<keyword evidence="7" id="KW-1185">Reference proteome</keyword>
<comment type="similarity">
    <text evidence="1">Belongs to the peptidase S33 family.</text>
</comment>
<gene>
    <name evidence="6" type="ordered locus">SCATT_p06310</name>
</gene>
<accession>G8XH78</accession>
<dbReference type="AlphaFoldDB" id="G8XH78"/>
<dbReference type="PATRIC" id="fig|1003195.29.peg.6427"/>
<dbReference type="PANTHER" id="PTHR43248">
    <property type="entry name" value="2-SUCCINYL-6-HYDROXY-2,4-CYCLOHEXADIENE-1-CARBOXYLATE SYNTHASE"/>
    <property type="match status" value="1"/>
</dbReference>
<name>G8XH78_STREN</name>
<dbReference type="HOGENOM" id="CLU_013364_3_3_11"/>
<organism evidence="6 7">
    <name type="scientific">Streptantibioticus cattleyicolor (strain ATCC 35852 / DSM 46488 / JCM 4925 / NBRC 14057 / NRRL 8057)</name>
    <name type="common">Streptomyces cattleya</name>
    <dbReference type="NCBI Taxonomy" id="1003195"/>
    <lineage>
        <taxon>Bacteria</taxon>
        <taxon>Bacillati</taxon>
        <taxon>Actinomycetota</taxon>
        <taxon>Actinomycetes</taxon>
        <taxon>Kitasatosporales</taxon>
        <taxon>Streptomycetaceae</taxon>
        <taxon>Streptantibioticus</taxon>
    </lineage>
</organism>
<reference evidence="7" key="1">
    <citation type="submission" date="2011-12" db="EMBL/GenBank/DDBJ databases">
        <title>Complete genome sequence of Streptomyces cattleya strain DSM 46488.</title>
        <authorList>
            <person name="Ou H.-Y."/>
            <person name="Li P."/>
            <person name="Zhao C."/>
            <person name="O'Hagan D."/>
            <person name="Deng Z."/>
        </authorList>
    </citation>
    <scope>NUCLEOTIDE SEQUENCE [LARGE SCALE GENOMIC DNA]</scope>
    <source>
        <strain evidence="7">ATCC 35852 / DSM 46488 / JCM 4925 / NBRC 14057 / NRRL 8057</strain>
        <plasmid evidence="7">Plasmid pSCATT</plasmid>
    </source>
</reference>
<dbReference type="Gene3D" id="3.40.50.1820">
    <property type="entry name" value="alpha/beta hydrolase"/>
    <property type="match status" value="1"/>
</dbReference>
<dbReference type="InterPro" id="IPR036291">
    <property type="entry name" value="NAD(P)-bd_dom_sf"/>
</dbReference>
<feature type="domain" description="Peptidase S33 tripeptidyl aminopeptidase-like C-terminal" evidence="5">
    <location>
        <begin position="548"/>
        <end position="645"/>
    </location>
</feature>
<dbReference type="Pfam" id="PF08386">
    <property type="entry name" value="Abhydrolase_4"/>
    <property type="match status" value="1"/>
</dbReference>
<proteinExistence type="inferred from homology"/>
<keyword evidence="3" id="KW-0378">Hydrolase</keyword>
<sequence>MIRFRPVPTLLPYDVTKAGVANTTAALAQLLADRGIQANSVAPGPIWTPLIPATMPPEQVAEFGKGVPLGRPGQPADARPGDVTRLVGGELRLRGARRRHRGAPHPLTGASPTGDHRVISGTAPSAGRRVATGRPARWWPRGHLREVPCPGGPLKRRPSISLALAANAVLSAAATGAAVAVAPAAAAGTPPALAWHDCHTAQTPASLECATLDVPLDRSRPDGPKIKLALDRLPATDPAHRVGPLLVNPGGPGGSGTAVVAQGGMLLGIPDLKPLREHFDIIGLDPRGVGESTPVRCSTPVYDPATPTLPADPAQYRRMVADSRAHGLDCAKATGPLIGHVDTVSAARDIDAVRAALGAPEISWLGVSYGTELGAAYAELFPGRVRAMVLDGAVDHSRSMARQAVEESAAIEREFGRFAAWCRGTADCPLHDRDIAGDFDALLARADRGEVTDHTLGRRVSAAEVTSAAYNHLALRFLWPHLATALAAAERTPSDPALLDQALPATDPGYTAYRAIGCQDFPPALRGYADLRDRMAAVERAAPHMWRYSEFWSWTTGCAGWPGKAANPPRPQHISGVPTILVVGNTYDPSTPYAWARSLAAHIDGSRLLTYDGDGHTALYHSSCARELEADYLVTTDAPAAGTVCRD</sequence>
<dbReference type="InterPro" id="IPR002347">
    <property type="entry name" value="SDR_fam"/>
</dbReference>
<evidence type="ECO:0000313" key="7">
    <source>
        <dbReference type="Proteomes" id="UP000007842"/>
    </source>
</evidence>
<evidence type="ECO:0000259" key="5">
    <source>
        <dbReference type="Pfam" id="PF08386"/>
    </source>
</evidence>
<dbReference type="SUPFAM" id="SSF51735">
    <property type="entry name" value="NAD(P)-binding Rossmann-fold domains"/>
    <property type="match status" value="1"/>
</dbReference>
<dbReference type="GO" id="GO:0016787">
    <property type="term" value="F:hydrolase activity"/>
    <property type="evidence" value="ECO:0007669"/>
    <property type="project" value="UniProtKB-KW"/>
</dbReference>
<dbReference type="SUPFAM" id="SSF53474">
    <property type="entry name" value="alpha/beta-Hydrolases"/>
    <property type="match status" value="1"/>
</dbReference>
<evidence type="ECO:0000256" key="1">
    <source>
        <dbReference type="ARBA" id="ARBA00010088"/>
    </source>
</evidence>
<feature type="region of interest" description="Disordered" evidence="4">
    <location>
        <begin position="98"/>
        <end position="132"/>
    </location>
</feature>
<dbReference type="Gene3D" id="3.40.50.720">
    <property type="entry name" value="NAD(P)-binding Rossmann-like Domain"/>
    <property type="match status" value="1"/>
</dbReference>
<dbReference type="KEGG" id="scy:SCATT_p06310"/>
<evidence type="ECO:0000256" key="4">
    <source>
        <dbReference type="SAM" id="MobiDB-lite"/>
    </source>
</evidence>
<dbReference type="EMBL" id="CP003229">
    <property type="protein sequence ID" value="AEW98824.1"/>
    <property type="molecule type" value="Genomic_DNA"/>
</dbReference>
<dbReference type="PANTHER" id="PTHR43248:SF29">
    <property type="entry name" value="TRIPEPTIDYL AMINOPEPTIDASE"/>
    <property type="match status" value="1"/>
</dbReference>
<dbReference type="InterPro" id="IPR013595">
    <property type="entry name" value="Pept_S33_TAP-like_C"/>
</dbReference>
<evidence type="ECO:0000256" key="3">
    <source>
        <dbReference type="ARBA" id="ARBA00022801"/>
    </source>
</evidence>
<dbReference type="InterPro" id="IPR029058">
    <property type="entry name" value="AB_hydrolase_fold"/>
</dbReference>
<dbReference type="Proteomes" id="UP000007842">
    <property type="component" value="Plasmid pSCATT"/>
</dbReference>
<protein>
    <submittedName>
        <fullName evidence="6">Proteinase (Secreted protein)</fullName>
    </submittedName>
</protein>
<dbReference type="InterPro" id="IPR051601">
    <property type="entry name" value="Serine_prot/Carboxylest_S33"/>
</dbReference>
<geneLocation type="plasmid" evidence="6 7">
    <name>pSCATT</name>
</geneLocation>
<keyword evidence="2" id="KW-0732">Signal</keyword>